<evidence type="ECO:0000256" key="5">
    <source>
        <dbReference type="ARBA" id="ARBA00022989"/>
    </source>
</evidence>
<feature type="transmembrane region" description="Helical" evidence="7">
    <location>
        <begin position="90"/>
        <end position="114"/>
    </location>
</feature>
<dbReference type="SUPFAM" id="SSF161098">
    <property type="entry name" value="MetI-like"/>
    <property type="match status" value="1"/>
</dbReference>
<dbReference type="STRING" id="443610.VE25_08900"/>
<evidence type="ECO:0000256" key="6">
    <source>
        <dbReference type="ARBA" id="ARBA00023136"/>
    </source>
</evidence>
<evidence type="ECO:0000256" key="4">
    <source>
        <dbReference type="ARBA" id="ARBA00022692"/>
    </source>
</evidence>
<keyword evidence="4 7" id="KW-0812">Transmembrane</keyword>
<reference evidence="9 10" key="1">
    <citation type="submission" date="2015-03" db="EMBL/GenBank/DDBJ databases">
        <authorList>
            <person name="Hassan Y.I."/>
            <person name="Lepp D."/>
            <person name="Li X.-Z."/>
            <person name="Zhou T."/>
        </authorList>
    </citation>
    <scope>NUCLEOTIDE SEQUENCE [LARGE SCALE GENOMIC DNA]</scope>
    <source>
        <strain evidence="9 10">BD-c194</strain>
    </source>
</reference>
<keyword evidence="2 7" id="KW-0813">Transport</keyword>
<dbReference type="PANTHER" id="PTHR43744">
    <property type="entry name" value="ABC TRANSPORTER PERMEASE PROTEIN MG189-RELATED-RELATED"/>
    <property type="match status" value="1"/>
</dbReference>
<dbReference type="CDD" id="cd06261">
    <property type="entry name" value="TM_PBP2"/>
    <property type="match status" value="1"/>
</dbReference>
<evidence type="ECO:0000313" key="10">
    <source>
        <dbReference type="Proteomes" id="UP000033632"/>
    </source>
</evidence>
<evidence type="ECO:0000256" key="2">
    <source>
        <dbReference type="ARBA" id="ARBA00022448"/>
    </source>
</evidence>
<evidence type="ECO:0000256" key="1">
    <source>
        <dbReference type="ARBA" id="ARBA00004651"/>
    </source>
</evidence>
<sequence>MATARTYDPELLRAEKRRRENMRRLKGLGLHALLIALLFVMLYPVIWMVFSALRPEAEIFGDMGFIPTNWTLENFVRGWQLYGNLTFTQFYINSFIICALAIVGNLLACSMAAYAFARLEFRGKWFLFAIMLGTMMLPIHVQLIPQYIFFLNIGWVNTILPLVVPKFLAHDAFFIFLMVQFMRSLPSELEQAAVVDGASYWQRYWRIILPLSMPALATTAVFTFINTYNDFFSQLIYLTDTDRMTVPVALRLFLDPSGGSSSFGGLFAMVLVSIGPVLGFFLASQRLLTKGIATQGIK</sequence>
<dbReference type="InterPro" id="IPR000515">
    <property type="entry name" value="MetI-like"/>
</dbReference>
<comment type="subcellular location">
    <subcellularLocation>
        <location evidence="1 7">Cell membrane</location>
        <topology evidence="1 7">Multi-pass membrane protein</topology>
    </subcellularLocation>
</comment>
<evidence type="ECO:0000256" key="7">
    <source>
        <dbReference type="RuleBase" id="RU363032"/>
    </source>
</evidence>
<dbReference type="PROSITE" id="PS50928">
    <property type="entry name" value="ABC_TM1"/>
    <property type="match status" value="1"/>
</dbReference>
<comment type="similarity">
    <text evidence="7">Belongs to the binding-protein-dependent transport system permease family.</text>
</comment>
<keyword evidence="10" id="KW-1185">Reference proteome</keyword>
<feature type="transmembrane region" description="Helical" evidence="7">
    <location>
        <begin position="28"/>
        <end position="50"/>
    </location>
</feature>
<dbReference type="RefSeq" id="WP_046108251.1">
    <property type="nucleotide sequence ID" value="NZ_JZEX01000088.1"/>
</dbReference>
<feature type="transmembrane region" description="Helical" evidence="7">
    <location>
        <begin position="126"/>
        <end position="149"/>
    </location>
</feature>
<dbReference type="EMBL" id="JZEX01000088">
    <property type="protein sequence ID" value="KKB12160.1"/>
    <property type="molecule type" value="Genomic_DNA"/>
</dbReference>
<comment type="caution">
    <text evidence="9">The sequence shown here is derived from an EMBL/GenBank/DDBJ whole genome shotgun (WGS) entry which is preliminary data.</text>
</comment>
<gene>
    <name evidence="9" type="ORF">VE25_08900</name>
</gene>
<dbReference type="PANTHER" id="PTHR43744:SF6">
    <property type="entry name" value="ABC TRANSPORTER PERMEASE PROTEIN YESQ-RELATED"/>
    <property type="match status" value="1"/>
</dbReference>
<feature type="transmembrane region" description="Helical" evidence="7">
    <location>
        <begin position="207"/>
        <end position="225"/>
    </location>
</feature>
<protein>
    <submittedName>
        <fullName evidence="9">Sugar ABC transporter permease</fullName>
    </submittedName>
</protein>
<evidence type="ECO:0000256" key="3">
    <source>
        <dbReference type="ARBA" id="ARBA00022475"/>
    </source>
</evidence>
<keyword evidence="6 7" id="KW-0472">Membrane</keyword>
<dbReference type="PATRIC" id="fig|443610.3.peg.4358"/>
<proteinExistence type="inferred from homology"/>
<dbReference type="InterPro" id="IPR035906">
    <property type="entry name" value="MetI-like_sf"/>
</dbReference>
<feature type="transmembrane region" description="Helical" evidence="7">
    <location>
        <begin position="263"/>
        <end position="283"/>
    </location>
</feature>
<dbReference type="Pfam" id="PF00528">
    <property type="entry name" value="BPD_transp_1"/>
    <property type="match status" value="1"/>
</dbReference>
<keyword evidence="3" id="KW-1003">Cell membrane</keyword>
<keyword evidence="5 7" id="KW-1133">Transmembrane helix</keyword>
<dbReference type="AlphaFoldDB" id="A0A0F5FUC7"/>
<accession>A0A0F5FUC7</accession>
<evidence type="ECO:0000313" key="9">
    <source>
        <dbReference type="EMBL" id="KKB12160.1"/>
    </source>
</evidence>
<evidence type="ECO:0000259" key="8">
    <source>
        <dbReference type="PROSITE" id="PS50928"/>
    </source>
</evidence>
<organism evidence="9 10">
    <name type="scientific">Devosia geojensis</name>
    <dbReference type="NCBI Taxonomy" id="443610"/>
    <lineage>
        <taxon>Bacteria</taxon>
        <taxon>Pseudomonadati</taxon>
        <taxon>Pseudomonadota</taxon>
        <taxon>Alphaproteobacteria</taxon>
        <taxon>Hyphomicrobiales</taxon>
        <taxon>Devosiaceae</taxon>
        <taxon>Devosia</taxon>
    </lineage>
</organism>
<feature type="domain" description="ABC transmembrane type-1" evidence="8">
    <location>
        <begin position="91"/>
        <end position="284"/>
    </location>
</feature>
<dbReference type="GO" id="GO:0005886">
    <property type="term" value="C:plasma membrane"/>
    <property type="evidence" value="ECO:0007669"/>
    <property type="project" value="UniProtKB-SubCell"/>
</dbReference>
<dbReference type="Proteomes" id="UP000033632">
    <property type="component" value="Unassembled WGS sequence"/>
</dbReference>
<dbReference type="Gene3D" id="1.10.3720.10">
    <property type="entry name" value="MetI-like"/>
    <property type="match status" value="1"/>
</dbReference>
<feature type="transmembrane region" description="Helical" evidence="7">
    <location>
        <begin position="155"/>
        <end position="179"/>
    </location>
</feature>
<name>A0A0F5FUC7_9HYPH</name>
<dbReference type="GO" id="GO:0055085">
    <property type="term" value="P:transmembrane transport"/>
    <property type="evidence" value="ECO:0007669"/>
    <property type="project" value="InterPro"/>
</dbReference>